<dbReference type="FunCoup" id="D7DU71">
    <property type="interactions" value="6"/>
</dbReference>
<feature type="domain" description="K Homology" evidence="9">
    <location>
        <begin position="30"/>
        <end position="97"/>
    </location>
</feature>
<dbReference type="InterPro" id="IPR004044">
    <property type="entry name" value="KH_dom_type_2"/>
</dbReference>
<proteinExistence type="inferred from homology"/>
<dbReference type="SMART" id="SM00322">
    <property type="entry name" value="KH"/>
    <property type="match status" value="2"/>
</dbReference>
<dbReference type="PROSITE" id="PS50084">
    <property type="entry name" value="KH_TYPE_1"/>
    <property type="match status" value="1"/>
</dbReference>
<dbReference type="Proteomes" id="UP000007722">
    <property type="component" value="Chromosome"/>
</dbReference>
<keyword evidence="3 7" id="KW-0694">RNA-binding</keyword>
<dbReference type="eggNOG" id="arCOG01760">
    <property type="taxonomic scope" value="Archaea"/>
</dbReference>
<dbReference type="HOGENOM" id="CLU_131906_1_0_2"/>
<dbReference type="Pfam" id="PF07650">
    <property type="entry name" value="KH_2"/>
    <property type="match status" value="1"/>
</dbReference>
<evidence type="ECO:0000256" key="1">
    <source>
        <dbReference type="ARBA" id="ARBA00022472"/>
    </source>
</evidence>
<keyword evidence="2 6" id="KW-0963">Cytoplasm</keyword>
<evidence type="ECO:0000259" key="9">
    <source>
        <dbReference type="SMART" id="SM00322"/>
    </source>
</evidence>
<feature type="region of interest" description="Disordered" evidence="8">
    <location>
        <begin position="151"/>
        <end position="189"/>
    </location>
</feature>
<dbReference type="GO" id="GO:0003723">
    <property type="term" value="F:RNA binding"/>
    <property type="evidence" value="ECO:0007669"/>
    <property type="project" value="UniProtKB-UniRule"/>
</dbReference>
<dbReference type="STRING" id="456320.Mvol_1024"/>
<dbReference type="AlphaFoldDB" id="D7DU71"/>
<organism evidence="10 11">
    <name type="scientific">Methanococcus voltae (strain ATCC BAA-1334 / A3)</name>
    <dbReference type="NCBI Taxonomy" id="456320"/>
    <lineage>
        <taxon>Archaea</taxon>
        <taxon>Methanobacteriati</taxon>
        <taxon>Methanobacteriota</taxon>
        <taxon>Methanomada group</taxon>
        <taxon>Methanococci</taxon>
        <taxon>Methanococcales</taxon>
        <taxon>Methanococcaceae</taxon>
        <taxon>Methanococcus</taxon>
    </lineage>
</organism>
<comment type="similarity">
    <text evidence="6">Belongs to the NusA family.</text>
</comment>
<dbReference type="HAMAP" id="MF_00945_A">
    <property type="entry name" value="NusA_A"/>
    <property type="match status" value="1"/>
</dbReference>
<dbReference type="NCBIfam" id="NF006261">
    <property type="entry name" value="PRK08406.1-5"/>
    <property type="match status" value="1"/>
</dbReference>
<dbReference type="OrthoDB" id="4116at2157"/>
<evidence type="ECO:0000256" key="4">
    <source>
        <dbReference type="ARBA" id="ARBA00023015"/>
    </source>
</evidence>
<dbReference type="EMBL" id="CP002057">
    <property type="protein sequence ID" value="ADI36681.1"/>
    <property type="molecule type" value="Genomic_DNA"/>
</dbReference>
<dbReference type="KEGG" id="mvo:Mvol_1024"/>
<dbReference type="InterPro" id="IPR009019">
    <property type="entry name" value="KH_sf_prok-type"/>
</dbReference>
<keyword evidence="11" id="KW-1185">Reference proteome</keyword>
<dbReference type="InterPro" id="IPR010212">
    <property type="entry name" value="NusA_arc"/>
</dbReference>
<evidence type="ECO:0000313" key="10">
    <source>
        <dbReference type="EMBL" id="ADI36681.1"/>
    </source>
</evidence>
<dbReference type="PANTHER" id="PTHR22648:SF0">
    <property type="entry name" value="TRANSCRIPTION TERMINATION_ANTITERMINATION PROTEIN NUSA"/>
    <property type="match status" value="1"/>
</dbReference>
<keyword evidence="5 6" id="KW-0804">Transcription</keyword>
<keyword evidence="4 6" id="KW-0805">Transcription regulation</keyword>
<dbReference type="InParanoid" id="D7DU71"/>
<feature type="domain" description="K Homology" evidence="9">
    <location>
        <begin position="98"/>
        <end position="188"/>
    </location>
</feature>
<dbReference type="InterPro" id="IPR015946">
    <property type="entry name" value="KH_dom-like_a/b"/>
</dbReference>
<sequence length="189" mass="21113">MRIKLNTEDIMRISLFEKMTGADVIDSVADEEKITFVIKEGDIGAAIGKGGENVRNATEKFGRKIDLIEYSDDVKQFIRNIFAPVELEDVWTKKFGDDLVVYLRIHPKLRRAIIGDKGKKIDSAVDLVSRLSGVKNIKVIAGLRKDKKVAKKEEAPAKAEEAKTDVKEVKAEAEKVEKAPEATETQKTE</sequence>
<comment type="subcellular location">
    <subcellularLocation>
        <location evidence="6">Cytoplasm</location>
    </subcellularLocation>
</comment>
<evidence type="ECO:0000256" key="3">
    <source>
        <dbReference type="ARBA" id="ARBA00022884"/>
    </source>
</evidence>
<dbReference type="GO" id="GO:0006353">
    <property type="term" value="P:DNA-templated transcription termination"/>
    <property type="evidence" value="ECO:0007669"/>
    <property type="project" value="UniProtKB-UniRule"/>
</dbReference>
<evidence type="ECO:0000256" key="7">
    <source>
        <dbReference type="PROSITE-ProRule" id="PRU00117"/>
    </source>
</evidence>
<evidence type="ECO:0000256" key="6">
    <source>
        <dbReference type="HAMAP-Rule" id="MF_00945"/>
    </source>
</evidence>
<dbReference type="InterPro" id="IPR030842">
    <property type="entry name" value="TF_NusA_bacterial"/>
</dbReference>
<gene>
    <name evidence="6" type="primary">nusA</name>
    <name evidence="10" type="ordered locus">Mvol_1024</name>
</gene>
<evidence type="ECO:0000256" key="5">
    <source>
        <dbReference type="ARBA" id="ARBA00023163"/>
    </source>
</evidence>
<accession>D7DU71</accession>
<dbReference type="GO" id="GO:0031564">
    <property type="term" value="P:transcription antitermination"/>
    <property type="evidence" value="ECO:0007669"/>
    <property type="project" value="InterPro"/>
</dbReference>
<evidence type="ECO:0000313" key="11">
    <source>
        <dbReference type="Proteomes" id="UP000007722"/>
    </source>
</evidence>
<evidence type="ECO:0000256" key="2">
    <source>
        <dbReference type="ARBA" id="ARBA00022490"/>
    </source>
</evidence>
<dbReference type="Gene3D" id="3.30.300.20">
    <property type="match status" value="2"/>
</dbReference>
<dbReference type="NCBIfam" id="TIGR01952">
    <property type="entry name" value="nusA_arch"/>
    <property type="match status" value="1"/>
</dbReference>
<comment type="function">
    <text evidence="6">Participates in transcription termination.</text>
</comment>
<evidence type="ECO:0000256" key="8">
    <source>
        <dbReference type="SAM" id="MobiDB-lite"/>
    </source>
</evidence>
<name>D7DU71_METV3</name>
<dbReference type="InterPro" id="IPR004087">
    <property type="entry name" value="KH_dom"/>
</dbReference>
<dbReference type="PANTHER" id="PTHR22648">
    <property type="entry name" value="TRANSCRIPTION TERMINATION FACTOR NUSA"/>
    <property type="match status" value="1"/>
</dbReference>
<reference evidence="10 11" key="1">
    <citation type="submission" date="2010-05" db="EMBL/GenBank/DDBJ databases">
        <title>Complete sequence of Methanococcus voltae A3.</title>
        <authorList>
            <consortium name="US DOE Joint Genome Institute"/>
            <person name="Lucas S."/>
            <person name="Copeland A."/>
            <person name="Lapidus A."/>
            <person name="Cheng J.-F."/>
            <person name="Bruce D."/>
            <person name="Goodwin L."/>
            <person name="Pitluck S."/>
            <person name="Lowry S."/>
            <person name="Clum A."/>
            <person name="Land M."/>
            <person name="Hauser L."/>
            <person name="Kyrpides N."/>
            <person name="Mikhailova N."/>
            <person name="Whitman W.B."/>
            <person name="Woyke T."/>
        </authorList>
    </citation>
    <scope>NUCLEOTIDE SEQUENCE [LARGE SCALE GENOMIC DNA]</scope>
    <source>
        <strain evidence="11">ATCC BAA-1334 / A3</strain>
    </source>
</reference>
<dbReference type="GO" id="GO:0005829">
    <property type="term" value="C:cytosol"/>
    <property type="evidence" value="ECO:0007669"/>
    <property type="project" value="TreeGrafter"/>
</dbReference>
<protein>
    <recommendedName>
        <fullName evidence="6">Probable transcription termination protein NusA</fullName>
    </recommendedName>
</protein>
<dbReference type="SUPFAM" id="SSF54814">
    <property type="entry name" value="Prokaryotic type KH domain (KH-domain type II)"/>
    <property type="match status" value="2"/>
</dbReference>
<keyword evidence="1 6" id="KW-0806">Transcription termination</keyword>